<feature type="binding site" evidence="3">
    <location>
        <position position="69"/>
    </location>
    <ligand>
        <name>ATP</name>
        <dbReference type="ChEBI" id="CHEBI:30616"/>
    </ligand>
</feature>
<keyword evidence="4" id="KW-0723">Serine/threonine-protein kinase</keyword>
<reference evidence="7" key="1">
    <citation type="submission" date="2021-10" db="EMBL/GenBank/DDBJ databases">
        <title>Tropical sea cucumber genome reveals ecological adaptation and Cuvierian tubules defense mechanism.</title>
        <authorList>
            <person name="Chen T."/>
        </authorList>
    </citation>
    <scope>NUCLEOTIDE SEQUENCE</scope>
    <source>
        <strain evidence="7">Nanhai2018</strain>
        <tissue evidence="7">Muscle</tissue>
    </source>
</reference>
<feature type="compositionally biased region" description="Polar residues" evidence="5">
    <location>
        <begin position="9"/>
        <end position="22"/>
    </location>
</feature>
<keyword evidence="2 3" id="KW-0067">ATP-binding</keyword>
<evidence type="ECO:0000256" key="4">
    <source>
        <dbReference type="RuleBase" id="RU000304"/>
    </source>
</evidence>
<dbReference type="InterPro" id="IPR017441">
    <property type="entry name" value="Protein_kinase_ATP_BS"/>
</dbReference>
<dbReference type="GO" id="GO:0005524">
    <property type="term" value="F:ATP binding"/>
    <property type="evidence" value="ECO:0007669"/>
    <property type="project" value="UniProtKB-UniRule"/>
</dbReference>
<sequence>MPAGKGKTPNGQEAQSKNSETWISESQKVNSFEAAYILKDELGRGATSVVKKCVQVGTERPFAVKVIKKSVDQKVVRSEVAILLRLNHPNVIKLHEIFESETELFLVLELVTGGELFERIVAKGSYTERDAASVVRQICDAVAFLHDNDIVHRDLKPENLLYANMDEDAPLKLADFGLSKICSQDVNMKTVCGTPGYCAPEVLYGKTYGPEVDMWSIGVITYILLCGFEPFYDERGDSYVYRKILKADYEFISPWWDPVSLSARDFINKLLIADPRKRLTAKQALSHPWVRAEFSGANISHMLHTQEKIKEFNARRKLKAAGKAVIAMNRLGEWVTPVRPRKPPSTPEQPASTLEGASPAASAAPAAQAAAE</sequence>
<feature type="region of interest" description="Disordered" evidence="5">
    <location>
        <begin position="1"/>
        <end position="22"/>
    </location>
</feature>
<dbReference type="SUPFAM" id="SSF56112">
    <property type="entry name" value="Protein kinase-like (PK-like)"/>
    <property type="match status" value="1"/>
</dbReference>
<dbReference type="EMBL" id="JAIZAY010000014">
    <property type="protein sequence ID" value="KAJ8029482.1"/>
    <property type="molecule type" value="Genomic_DNA"/>
</dbReference>
<evidence type="ECO:0000313" key="8">
    <source>
        <dbReference type="Proteomes" id="UP001152320"/>
    </source>
</evidence>
<dbReference type="GO" id="GO:0004674">
    <property type="term" value="F:protein serine/threonine kinase activity"/>
    <property type="evidence" value="ECO:0007669"/>
    <property type="project" value="UniProtKB-KW"/>
</dbReference>
<feature type="domain" description="Protein kinase" evidence="6">
    <location>
        <begin position="36"/>
        <end position="290"/>
    </location>
</feature>
<comment type="caution">
    <text evidence="7">The sequence shown here is derived from an EMBL/GenBank/DDBJ whole genome shotgun (WGS) entry which is preliminary data.</text>
</comment>
<dbReference type="PROSITE" id="PS00108">
    <property type="entry name" value="PROTEIN_KINASE_ST"/>
    <property type="match status" value="1"/>
</dbReference>
<dbReference type="OrthoDB" id="40902at2759"/>
<evidence type="ECO:0000313" key="7">
    <source>
        <dbReference type="EMBL" id="KAJ8029482.1"/>
    </source>
</evidence>
<keyword evidence="7" id="KW-0808">Transferase</keyword>
<dbReference type="AlphaFoldDB" id="A0A9Q1BMN2"/>
<dbReference type="FunFam" id="1.10.510.10:FF:000255">
    <property type="entry name" value="Calcium/calmodulin-dependent protein kinase type IV"/>
    <property type="match status" value="1"/>
</dbReference>
<dbReference type="Gene3D" id="3.30.200.20">
    <property type="entry name" value="Phosphorylase Kinase, domain 1"/>
    <property type="match status" value="1"/>
</dbReference>
<comment type="similarity">
    <text evidence="4">Belongs to the protein kinase superfamily.</text>
</comment>
<accession>A0A9Q1BMN2</accession>
<feature type="region of interest" description="Disordered" evidence="5">
    <location>
        <begin position="336"/>
        <end position="372"/>
    </location>
</feature>
<dbReference type="PANTHER" id="PTHR24347">
    <property type="entry name" value="SERINE/THREONINE-PROTEIN KINASE"/>
    <property type="match status" value="1"/>
</dbReference>
<dbReference type="InterPro" id="IPR008271">
    <property type="entry name" value="Ser/Thr_kinase_AS"/>
</dbReference>
<dbReference type="PROSITE" id="PS50011">
    <property type="entry name" value="PROTEIN_KINASE_DOM"/>
    <property type="match status" value="1"/>
</dbReference>
<dbReference type="InterPro" id="IPR000719">
    <property type="entry name" value="Prot_kinase_dom"/>
</dbReference>
<dbReference type="InterPro" id="IPR011009">
    <property type="entry name" value="Kinase-like_dom_sf"/>
</dbReference>
<feature type="compositionally biased region" description="Low complexity" evidence="5">
    <location>
        <begin position="357"/>
        <end position="372"/>
    </location>
</feature>
<dbReference type="Pfam" id="PF00069">
    <property type="entry name" value="Pkinase"/>
    <property type="match status" value="1"/>
</dbReference>
<evidence type="ECO:0000256" key="1">
    <source>
        <dbReference type="ARBA" id="ARBA00022741"/>
    </source>
</evidence>
<keyword evidence="7" id="KW-0418">Kinase</keyword>
<proteinExistence type="inferred from homology"/>
<gene>
    <name evidence="7" type="ORF">HOLleu_28883</name>
</gene>
<evidence type="ECO:0000256" key="2">
    <source>
        <dbReference type="ARBA" id="ARBA00022840"/>
    </source>
</evidence>
<dbReference type="SMART" id="SM00220">
    <property type="entry name" value="S_TKc"/>
    <property type="match status" value="1"/>
</dbReference>
<keyword evidence="8" id="KW-1185">Reference proteome</keyword>
<keyword evidence="1 3" id="KW-0547">Nucleotide-binding</keyword>
<dbReference type="Gene3D" id="1.10.510.10">
    <property type="entry name" value="Transferase(Phosphotransferase) domain 1"/>
    <property type="match status" value="1"/>
</dbReference>
<dbReference type="PROSITE" id="PS00107">
    <property type="entry name" value="PROTEIN_KINASE_ATP"/>
    <property type="match status" value="1"/>
</dbReference>
<evidence type="ECO:0000256" key="3">
    <source>
        <dbReference type="PROSITE-ProRule" id="PRU10141"/>
    </source>
</evidence>
<evidence type="ECO:0000259" key="6">
    <source>
        <dbReference type="PROSITE" id="PS50011"/>
    </source>
</evidence>
<organism evidence="7 8">
    <name type="scientific">Holothuria leucospilota</name>
    <name type="common">Black long sea cucumber</name>
    <name type="synonym">Mertensiothuria leucospilota</name>
    <dbReference type="NCBI Taxonomy" id="206669"/>
    <lineage>
        <taxon>Eukaryota</taxon>
        <taxon>Metazoa</taxon>
        <taxon>Echinodermata</taxon>
        <taxon>Eleutherozoa</taxon>
        <taxon>Echinozoa</taxon>
        <taxon>Holothuroidea</taxon>
        <taxon>Aspidochirotacea</taxon>
        <taxon>Aspidochirotida</taxon>
        <taxon>Holothuriidae</taxon>
        <taxon>Holothuria</taxon>
    </lineage>
</organism>
<protein>
    <submittedName>
        <fullName evidence="7">Calcium/calmodulin-dependent protein kinase type IV</fullName>
    </submittedName>
</protein>
<dbReference type="Proteomes" id="UP001152320">
    <property type="component" value="Chromosome 14"/>
</dbReference>
<name>A0A9Q1BMN2_HOLLE</name>
<evidence type="ECO:0000256" key="5">
    <source>
        <dbReference type="SAM" id="MobiDB-lite"/>
    </source>
</evidence>